<name>A0ABT3H3E3_9RHOB</name>
<dbReference type="Proteomes" id="UP001208938">
    <property type="component" value="Unassembled WGS sequence"/>
</dbReference>
<keyword evidence="1" id="KW-1133">Transmembrane helix</keyword>
<reference evidence="2 3" key="1">
    <citation type="submission" date="2022-10" db="EMBL/GenBank/DDBJ databases">
        <title>Pararhodobacter sp. nov., isolated from marine algae.</title>
        <authorList>
            <person name="Choi B.J."/>
            <person name="Kim J.M."/>
            <person name="Lee J.K."/>
            <person name="Choi D.G."/>
            <person name="Jeon C.O."/>
        </authorList>
    </citation>
    <scope>NUCLEOTIDE SEQUENCE [LARGE SCALE GENOMIC DNA]</scope>
    <source>
        <strain evidence="2 3">ZQ420</strain>
    </source>
</reference>
<evidence type="ECO:0000313" key="2">
    <source>
        <dbReference type="EMBL" id="MCW1934313.1"/>
    </source>
</evidence>
<organism evidence="2 3">
    <name type="scientific">Pararhodobacter zhoushanensis</name>
    <dbReference type="NCBI Taxonomy" id="2479545"/>
    <lineage>
        <taxon>Bacteria</taxon>
        <taxon>Pseudomonadati</taxon>
        <taxon>Pseudomonadota</taxon>
        <taxon>Alphaproteobacteria</taxon>
        <taxon>Rhodobacterales</taxon>
        <taxon>Paracoccaceae</taxon>
        <taxon>Pararhodobacter</taxon>
    </lineage>
</organism>
<dbReference type="EMBL" id="JAPDFL010000001">
    <property type="protein sequence ID" value="MCW1934313.1"/>
    <property type="molecule type" value="Genomic_DNA"/>
</dbReference>
<gene>
    <name evidence="2" type="ORF">OKW52_19145</name>
</gene>
<sequence>MDDPNRRPIAARRLAPMHALARLLTARGATPNGISQVSMVFAALGLAAFWAAPMAGSWGQGALLLLAALMIQGRLVCNLVDGLVAVEGGRATPQGAFWNEAPDRVADSLLLWGAGLAAGHPALGLGCAVLAVGTAYLREFGRAEGFVPDFGGPMAKQHRMAALTLGAVVAAFWTTQAAVVLTVALAVIALGTLVTAGLRARRVLGRLAGR</sequence>
<keyword evidence="1" id="KW-0812">Transmembrane</keyword>
<feature type="transmembrane region" description="Helical" evidence="1">
    <location>
        <begin position="180"/>
        <end position="200"/>
    </location>
</feature>
<dbReference type="Gene3D" id="1.20.120.1760">
    <property type="match status" value="1"/>
</dbReference>
<feature type="transmembrane region" description="Helical" evidence="1">
    <location>
        <begin position="109"/>
        <end position="137"/>
    </location>
</feature>
<comment type="caution">
    <text evidence="2">The sequence shown here is derived from an EMBL/GenBank/DDBJ whole genome shotgun (WGS) entry which is preliminary data.</text>
</comment>
<evidence type="ECO:0000313" key="3">
    <source>
        <dbReference type="Proteomes" id="UP001208938"/>
    </source>
</evidence>
<keyword evidence="3" id="KW-1185">Reference proteome</keyword>
<evidence type="ECO:0000256" key="1">
    <source>
        <dbReference type="SAM" id="Phobius"/>
    </source>
</evidence>
<keyword evidence="1" id="KW-0472">Membrane</keyword>
<dbReference type="InterPro" id="IPR043130">
    <property type="entry name" value="CDP-OH_PTrfase_TM_dom"/>
</dbReference>
<accession>A0ABT3H3E3</accession>
<dbReference type="RefSeq" id="WP_264507119.1">
    <property type="nucleotide sequence ID" value="NZ_JAPDFL010000001.1"/>
</dbReference>
<proteinExistence type="predicted"/>
<protein>
    <submittedName>
        <fullName evidence="2">CDP-alcohol phosphatidyltransferase family protein</fullName>
    </submittedName>
</protein>